<evidence type="ECO:0000313" key="1">
    <source>
        <dbReference type="EMBL" id="JAH20277.1"/>
    </source>
</evidence>
<accession>A0A0E9QV31</accession>
<reference evidence="1" key="1">
    <citation type="submission" date="2014-11" db="EMBL/GenBank/DDBJ databases">
        <authorList>
            <person name="Amaro Gonzalez C."/>
        </authorList>
    </citation>
    <scope>NUCLEOTIDE SEQUENCE</scope>
</reference>
<reference evidence="1" key="2">
    <citation type="journal article" date="2015" name="Fish Shellfish Immunol.">
        <title>Early steps in the European eel (Anguilla anguilla)-Vibrio vulnificus interaction in the gills: Role of the RtxA13 toxin.</title>
        <authorList>
            <person name="Callol A."/>
            <person name="Pajuelo D."/>
            <person name="Ebbesson L."/>
            <person name="Teles M."/>
            <person name="MacKenzie S."/>
            <person name="Amaro C."/>
        </authorList>
    </citation>
    <scope>NUCLEOTIDE SEQUENCE</scope>
</reference>
<name>A0A0E9QV31_ANGAN</name>
<dbReference type="AlphaFoldDB" id="A0A0E9QV31"/>
<dbReference type="EMBL" id="GBXM01088300">
    <property type="protein sequence ID" value="JAH20277.1"/>
    <property type="molecule type" value="Transcribed_RNA"/>
</dbReference>
<sequence>MSALPCTGPPSECCFLIYAPVCLLYVSLVESISNA</sequence>
<proteinExistence type="predicted"/>
<protein>
    <submittedName>
        <fullName evidence="1">Uncharacterized protein</fullName>
    </submittedName>
</protein>
<organism evidence="1">
    <name type="scientific">Anguilla anguilla</name>
    <name type="common">European freshwater eel</name>
    <name type="synonym">Muraena anguilla</name>
    <dbReference type="NCBI Taxonomy" id="7936"/>
    <lineage>
        <taxon>Eukaryota</taxon>
        <taxon>Metazoa</taxon>
        <taxon>Chordata</taxon>
        <taxon>Craniata</taxon>
        <taxon>Vertebrata</taxon>
        <taxon>Euteleostomi</taxon>
        <taxon>Actinopterygii</taxon>
        <taxon>Neopterygii</taxon>
        <taxon>Teleostei</taxon>
        <taxon>Anguilliformes</taxon>
        <taxon>Anguillidae</taxon>
        <taxon>Anguilla</taxon>
    </lineage>
</organism>